<dbReference type="CDD" id="cd11659">
    <property type="entry name" value="SANT_CDC5_II"/>
    <property type="match status" value="1"/>
</dbReference>
<keyword evidence="4" id="KW-0677">Repeat</keyword>
<comment type="similarity">
    <text evidence="1">Belongs to the CEF1 family.</text>
</comment>
<evidence type="ECO:0000256" key="6">
    <source>
        <dbReference type="ARBA" id="ARBA00023187"/>
    </source>
</evidence>
<keyword evidence="9" id="KW-0175">Coiled coil</keyword>
<evidence type="ECO:0000256" key="2">
    <source>
        <dbReference type="ARBA" id="ARBA00022664"/>
    </source>
</evidence>
<dbReference type="SUPFAM" id="SSF46689">
    <property type="entry name" value="Homeodomain-like"/>
    <property type="match status" value="1"/>
</dbReference>
<gene>
    <name evidence="13" type="ORF">HYPBUDRAFT_103611</name>
</gene>
<dbReference type="STRING" id="984485.A0A1E4RR56"/>
<evidence type="ECO:0000256" key="5">
    <source>
        <dbReference type="ARBA" id="ARBA00023125"/>
    </source>
</evidence>
<evidence type="ECO:0000259" key="11">
    <source>
        <dbReference type="PROSITE" id="PS50090"/>
    </source>
</evidence>
<dbReference type="Gene3D" id="1.10.10.60">
    <property type="entry name" value="Homeodomain-like"/>
    <property type="match status" value="2"/>
</dbReference>
<dbReference type="CDD" id="cd00167">
    <property type="entry name" value="SANT"/>
    <property type="match status" value="1"/>
</dbReference>
<feature type="region of interest" description="Disordered" evidence="10">
    <location>
        <begin position="129"/>
        <end position="157"/>
    </location>
</feature>
<dbReference type="InterPro" id="IPR017930">
    <property type="entry name" value="Myb_dom"/>
</dbReference>
<sequence>MPPIYVKGGVWTNVEDEILKAAVSKYGLNQWARVASLLSKKSAKQAKARWSEWLNPNINKSDWTREDDERLLSLAKLLPNQWRSIAPLLGRTATHCVERYQKLLEDASGVTDKNDLSLAGPGIESLPAAGNNIGDVNINPESKPSRPDLEDMDDEDREMLSEAKARLANTQGKKAKRKARERMLEESKRISLLQKRRELKAAGIKVSLVSKNKQKRKEFDYNADIPHEHTPQAGIYDTSEESKLNVRERAKFDKLVKNDGISLKEVDDKHKREKNQELKEKRDWEKRQKQELEAAAEIFNQNEERLLKKRKLDLPEVNKEVSQQDDIDDRILNKTKELISKTNQKSTLLLNNDSPQSVSSNKPSKPKASNSKLKKSLRDFIQSSLKTLPAPRNKPSVIVPSFDPLEEPVIEETQILDVDSRYEDEGERLRNLEISRQVDEIKLQLRRSLAIQKNLSVPHPSQIQHELTSSSLLDRLIHKELIDLVNSDYTKYEDSSYPSNLIPDLDEISYDQVQAEIKEELEKPKPSHKVSPLLDNYSLPRDFETAETVISTLHSLHTTNQKLLSQLDFSSYERNVDQLVSEIVSDSHELALSAIDYNTYASIAAQEQKAMDVCLQRKHSLVDDLVQAEQQIQHRVRLLKNGTFSS</sequence>
<dbReference type="RefSeq" id="XP_020078841.1">
    <property type="nucleotide sequence ID" value="XM_020218283.1"/>
</dbReference>
<feature type="domain" description="Myb-like" evidence="11">
    <location>
        <begin position="55"/>
        <end position="104"/>
    </location>
</feature>
<name>A0A1E4RR56_9ASCO</name>
<dbReference type="GO" id="GO:0045292">
    <property type="term" value="P:mRNA cis splicing, via spliceosome"/>
    <property type="evidence" value="ECO:0007669"/>
    <property type="project" value="EnsemblFungi"/>
</dbReference>
<dbReference type="InterPro" id="IPR001005">
    <property type="entry name" value="SANT/Myb"/>
</dbReference>
<dbReference type="GO" id="GO:0003677">
    <property type="term" value="F:DNA binding"/>
    <property type="evidence" value="ECO:0007669"/>
    <property type="project" value="UniProtKB-KW"/>
</dbReference>
<evidence type="ECO:0000256" key="7">
    <source>
        <dbReference type="ARBA" id="ARBA00023242"/>
    </source>
</evidence>
<keyword evidence="2" id="KW-0507">mRNA processing</keyword>
<feature type="compositionally biased region" description="Polar residues" evidence="10">
    <location>
        <begin position="343"/>
        <end position="358"/>
    </location>
</feature>
<accession>A0A1E4RR56</accession>
<keyword evidence="7" id="KW-0539">Nucleus</keyword>
<reference evidence="14" key="1">
    <citation type="submission" date="2016-05" db="EMBL/GenBank/DDBJ databases">
        <title>Comparative genomics of biotechnologically important yeasts.</title>
        <authorList>
            <consortium name="DOE Joint Genome Institute"/>
            <person name="Riley R."/>
            <person name="Haridas S."/>
            <person name="Wolfe K.H."/>
            <person name="Lopes M.R."/>
            <person name="Hittinger C.T."/>
            <person name="Goker M."/>
            <person name="Salamov A."/>
            <person name="Wisecaver J."/>
            <person name="Long T.M."/>
            <person name="Aerts A.L."/>
            <person name="Barry K."/>
            <person name="Choi C."/>
            <person name="Clum A."/>
            <person name="Coughlan A.Y."/>
            <person name="Deshpande S."/>
            <person name="Douglass A.P."/>
            <person name="Hanson S.J."/>
            <person name="Klenk H.-P."/>
            <person name="Labutti K."/>
            <person name="Lapidus A."/>
            <person name="Lindquist E."/>
            <person name="Lipzen A."/>
            <person name="Meier-Kolthoff J.P."/>
            <person name="Ohm R.A."/>
            <person name="Otillar R.P."/>
            <person name="Pangilinan J."/>
            <person name="Peng Y."/>
            <person name="Rokas A."/>
            <person name="Rosa C.A."/>
            <person name="Scheuner C."/>
            <person name="Sibirny A.A."/>
            <person name="Slot J.C."/>
            <person name="Stielow J.B."/>
            <person name="Sun H."/>
            <person name="Kurtzman C.P."/>
            <person name="Blackwell M."/>
            <person name="Grigoriev I.V."/>
            <person name="Jeffries T.W."/>
        </authorList>
    </citation>
    <scope>NUCLEOTIDE SEQUENCE [LARGE SCALE GENOMIC DNA]</scope>
    <source>
        <strain evidence="14">NRRL Y-1933</strain>
    </source>
</reference>
<feature type="domain" description="Myb-like" evidence="11">
    <location>
        <begin position="7"/>
        <end position="54"/>
    </location>
</feature>
<evidence type="ECO:0000313" key="14">
    <source>
        <dbReference type="Proteomes" id="UP000095085"/>
    </source>
</evidence>
<dbReference type="InterPro" id="IPR047240">
    <property type="entry name" value="SANT_CDC5L_II"/>
</dbReference>
<evidence type="ECO:0000256" key="1">
    <source>
        <dbReference type="ARBA" id="ARBA00010506"/>
    </source>
</evidence>
<keyword evidence="6" id="KW-0508">mRNA splicing</keyword>
<dbReference type="PROSITE" id="PS51294">
    <property type="entry name" value="HTH_MYB"/>
    <property type="match status" value="2"/>
</dbReference>
<dbReference type="GeneID" id="30992833"/>
<evidence type="ECO:0000256" key="10">
    <source>
        <dbReference type="SAM" id="MobiDB-lite"/>
    </source>
</evidence>
<dbReference type="InterPro" id="IPR009057">
    <property type="entry name" value="Homeodomain-like_sf"/>
</dbReference>
<feature type="domain" description="HTH myb-type" evidence="12">
    <location>
        <begin position="1"/>
        <end position="54"/>
    </location>
</feature>
<keyword evidence="14" id="KW-1185">Reference proteome</keyword>
<dbReference type="Pfam" id="PF13921">
    <property type="entry name" value="Myb_DNA-bind_6"/>
    <property type="match status" value="1"/>
</dbReference>
<dbReference type="EMBL" id="KV454538">
    <property type="protein sequence ID" value="ODV69774.1"/>
    <property type="molecule type" value="Genomic_DNA"/>
</dbReference>
<evidence type="ECO:0000256" key="3">
    <source>
        <dbReference type="ARBA" id="ARBA00022728"/>
    </source>
</evidence>
<dbReference type="GO" id="GO:0000974">
    <property type="term" value="C:Prp19 complex"/>
    <property type="evidence" value="ECO:0007669"/>
    <property type="project" value="EnsemblFungi"/>
</dbReference>
<feature type="coiled-coil region" evidence="9">
    <location>
        <begin position="275"/>
        <end position="309"/>
    </location>
</feature>
<proteinExistence type="inferred from homology"/>
<dbReference type="PROSITE" id="PS50090">
    <property type="entry name" value="MYB_LIKE"/>
    <property type="match status" value="2"/>
</dbReference>
<dbReference type="Proteomes" id="UP000095085">
    <property type="component" value="Unassembled WGS sequence"/>
</dbReference>
<keyword evidence="3" id="KW-0747">Spliceosome</keyword>
<dbReference type="SMART" id="SM00717">
    <property type="entry name" value="SANT"/>
    <property type="match status" value="2"/>
</dbReference>
<feature type="domain" description="HTH myb-type" evidence="12">
    <location>
        <begin position="55"/>
        <end position="108"/>
    </location>
</feature>
<evidence type="ECO:0000256" key="4">
    <source>
        <dbReference type="ARBA" id="ARBA00022737"/>
    </source>
</evidence>
<dbReference type="PANTHER" id="PTHR45885">
    <property type="entry name" value="CELL DIVISION CYCLE 5-LIKE PROTEIN"/>
    <property type="match status" value="1"/>
</dbReference>
<dbReference type="GO" id="GO:0071014">
    <property type="term" value="C:post-mRNA release spliceosomal complex"/>
    <property type="evidence" value="ECO:0007669"/>
    <property type="project" value="EnsemblFungi"/>
</dbReference>
<evidence type="ECO:0000256" key="9">
    <source>
        <dbReference type="SAM" id="Coils"/>
    </source>
</evidence>
<dbReference type="GO" id="GO:0005829">
    <property type="term" value="C:cytosol"/>
    <property type="evidence" value="ECO:0007669"/>
    <property type="project" value="EnsemblFungi"/>
</dbReference>
<feature type="compositionally biased region" description="Low complexity" evidence="10">
    <location>
        <begin position="359"/>
        <end position="371"/>
    </location>
</feature>
<dbReference type="AlphaFoldDB" id="A0A1E4RR56"/>
<dbReference type="GO" id="GO:0140602">
    <property type="term" value="C:nucleolar peripheral inclusion body"/>
    <property type="evidence" value="ECO:0007669"/>
    <property type="project" value="EnsemblFungi"/>
</dbReference>
<dbReference type="OrthoDB" id="1410009at2759"/>
<protein>
    <recommendedName>
        <fullName evidence="8">Pre-mRNA-splicing factor CEF1</fullName>
    </recommendedName>
</protein>
<evidence type="ECO:0000259" key="12">
    <source>
        <dbReference type="PROSITE" id="PS51294"/>
    </source>
</evidence>
<keyword evidence="5" id="KW-0238">DNA-binding</keyword>
<dbReference type="PANTHER" id="PTHR45885:SF1">
    <property type="entry name" value="CELL DIVISION CYCLE 5-LIKE PROTEIN"/>
    <property type="match status" value="1"/>
</dbReference>
<organism evidence="13 14">
    <name type="scientific">Hyphopichia burtonii NRRL Y-1933</name>
    <dbReference type="NCBI Taxonomy" id="984485"/>
    <lineage>
        <taxon>Eukaryota</taxon>
        <taxon>Fungi</taxon>
        <taxon>Dikarya</taxon>
        <taxon>Ascomycota</taxon>
        <taxon>Saccharomycotina</taxon>
        <taxon>Pichiomycetes</taxon>
        <taxon>Debaryomycetaceae</taxon>
        <taxon>Hyphopichia</taxon>
    </lineage>
</organism>
<dbReference type="FunFam" id="1.10.10.60:FF:000021">
    <property type="entry name" value="CDC5 cell division cycle 5-like"/>
    <property type="match status" value="1"/>
</dbReference>
<evidence type="ECO:0000313" key="13">
    <source>
        <dbReference type="EMBL" id="ODV69774.1"/>
    </source>
</evidence>
<evidence type="ECO:0000256" key="8">
    <source>
        <dbReference type="ARBA" id="ARBA00034837"/>
    </source>
</evidence>
<feature type="region of interest" description="Disordered" evidence="10">
    <location>
        <begin position="343"/>
        <end position="373"/>
    </location>
</feature>
<dbReference type="InterPro" id="IPR047242">
    <property type="entry name" value="CDC5L/Cef1"/>
</dbReference>